<dbReference type="FunFam" id="3.30.230.10:FF:000014">
    <property type="entry name" value="DNA mismatch repair protein Mlh1"/>
    <property type="match status" value="1"/>
</dbReference>
<dbReference type="OMA" id="MCLIQHE"/>
<keyword evidence="4" id="KW-0234">DNA repair</keyword>
<dbReference type="EMBL" id="BFEA01000160">
    <property type="protein sequence ID" value="GBG72174.1"/>
    <property type="molecule type" value="Genomic_DNA"/>
</dbReference>
<dbReference type="GO" id="GO:0005524">
    <property type="term" value="F:ATP binding"/>
    <property type="evidence" value="ECO:0007669"/>
    <property type="project" value="InterPro"/>
</dbReference>
<dbReference type="InterPro" id="IPR036890">
    <property type="entry name" value="HATPase_C_sf"/>
</dbReference>
<reference evidence="8 9" key="1">
    <citation type="journal article" date="2018" name="Cell">
        <title>The Chara Genome: Secondary Complexity and Implications for Plant Terrestrialization.</title>
        <authorList>
            <person name="Nishiyama T."/>
            <person name="Sakayama H."/>
            <person name="Vries J.D."/>
            <person name="Buschmann H."/>
            <person name="Saint-Marcoux D."/>
            <person name="Ullrich K.K."/>
            <person name="Haas F.B."/>
            <person name="Vanderstraeten L."/>
            <person name="Becker D."/>
            <person name="Lang D."/>
            <person name="Vosolsobe S."/>
            <person name="Rombauts S."/>
            <person name="Wilhelmsson P.K.I."/>
            <person name="Janitza P."/>
            <person name="Kern R."/>
            <person name="Heyl A."/>
            <person name="Rumpler F."/>
            <person name="Villalobos L.I.A.C."/>
            <person name="Clay J.M."/>
            <person name="Skokan R."/>
            <person name="Toyoda A."/>
            <person name="Suzuki Y."/>
            <person name="Kagoshima H."/>
            <person name="Schijlen E."/>
            <person name="Tajeshwar N."/>
            <person name="Catarino B."/>
            <person name="Hetherington A.J."/>
            <person name="Saltykova A."/>
            <person name="Bonnot C."/>
            <person name="Breuninger H."/>
            <person name="Symeonidi A."/>
            <person name="Radhakrishnan G.V."/>
            <person name="Van Nieuwerburgh F."/>
            <person name="Deforce D."/>
            <person name="Chang C."/>
            <person name="Karol K.G."/>
            <person name="Hedrich R."/>
            <person name="Ulvskov P."/>
            <person name="Glockner G."/>
            <person name="Delwiche C.F."/>
            <person name="Petrasek J."/>
            <person name="Van de Peer Y."/>
            <person name="Friml J."/>
            <person name="Beilby M."/>
            <person name="Dolan L."/>
            <person name="Kohara Y."/>
            <person name="Sugano S."/>
            <person name="Fujiyama A."/>
            <person name="Delaux P.-M."/>
            <person name="Quint M."/>
            <person name="TheiBen G."/>
            <person name="Hagemann M."/>
            <person name="Harholt J."/>
            <person name="Dunand C."/>
            <person name="Zachgo S."/>
            <person name="Langdale J."/>
            <person name="Maumus F."/>
            <person name="Straeten D.V.D."/>
            <person name="Gould S.B."/>
            <person name="Rensing S.A."/>
        </authorList>
    </citation>
    <scope>NUCLEOTIDE SEQUENCE [LARGE SCALE GENOMIC DNA]</scope>
    <source>
        <strain evidence="8 9">S276</strain>
    </source>
</reference>
<evidence type="ECO:0000313" key="8">
    <source>
        <dbReference type="EMBL" id="GBG72174.1"/>
    </source>
</evidence>
<organism evidence="8 9">
    <name type="scientific">Chara braunii</name>
    <name type="common">Braun's stonewort</name>
    <dbReference type="NCBI Taxonomy" id="69332"/>
    <lineage>
        <taxon>Eukaryota</taxon>
        <taxon>Viridiplantae</taxon>
        <taxon>Streptophyta</taxon>
        <taxon>Charophyceae</taxon>
        <taxon>Charales</taxon>
        <taxon>Characeae</taxon>
        <taxon>Chara</taxon>
    </lineage>
</organism>
<evidence type="ECO:0000313" key="9">
    <source>
        <dbReference type="Proteomes" id="UP000265515"/>
    </source>
</evidence>
<evidence type="ECO:0000259" key="7">
    <source>
        <dbReference type="SMART" id="SM01340"/>
    </source>
</evidence>
<dbReference type="Gramene" id="GBG72174">
    <property type="protein sequence ID" value="GBG72174"/>
    <property type="gene ID" value="CBR_g11107"/>
</dbReference>
<evidence type="ECO:0000256" key="1">
    <source>
        <dbReference type="ARBA" id="ARBA00004123"/>
    </source>
</evidence>
<evidence type="ECO:0000256" key="3">
    <source>
        <dbReference type="ARBA" id="ARBA00022763"/>
    </source>
</evidence>
<comment type="similarity">
    <text evidence="2">Belongs to the DNA mismatch repair MutL/HexB family.</text>
</comment>
<dbReference type="Pfam" id="PF01119">
    <property type="entry name" value="DNA_mis_repair"/>
    <property type="match status" value="1"/>
</dbReference>
<dbReference type="OrthoDB" id="10254304at2759"/>
<dbReference type="Pfam" id="PF16413">
    <property type="entry name" value="Mlh1_C"/>
    <property type="match status" value="1"/>
</dbReference>
<evidence type="ECO:0000256" key="4">
    <source>
        <dbReference type="ARBA" id="ARBA00023204"/>
    </source>
</evidence>
<evidence type="ECO:0000256" key="2">
    <source>
        <dbReference type="ARBA" id="ARBA00006082"/>
    </source>
</evidence>
<feature type="domain" description="DNA mismatch repair protein S5" evidence="7">
    <location>
        <begin position="142"/>
        <end position="264"/>
    </location>
</feature>
<comment type="subcellular location">
    <subcellularLocation>
        <location evidence="1">Nucleus</location>
    </subcellularLocation>
</comment>
<keyword evidence="5" id="KW-0539">Nucleus</keyword>
<dbReference type="GO" id="GO:0006298">
    <property type="term" value="P:mismatch repair"/>
    <property type="evidence" value="ECO:0007669"/>
    <property type="project" value="InterPro"/>
</dbReference>
<dbReference type="SUPFAM" id="SSF54211">
    <property type="entry name" value="Ribosomal protein S5 domain 2-like"/>
    <property type="match status" value="1"/>
</dbReference>
<dbReference type="AlphaFoldDB" id="A0A388KQ41"/>
<proteinExistence type="inferred from homology"/>
<evidence type="ECO:0000256" key="6">
    <source>
        <dbReference type="SAM" id="MobiDB-lite"/>
    </source>
</evidence>
<feature type="region of interest" description="Disordered" evidence="6">
    <location>
        <begin position="553"/>
        <end position="635"/>
    </location>
</feature>
<name>A0A388KQ41_CHABU</name>
<dbReference type="SMART" id="SM01340">
    <property type="entry name" value="DNA_mis_repair"/>
    <property type="match status" value="1"/>
</dbReference>
<keyword evidence="3" id="KW-0227">DNA damage</keyword>
<dbReference type="PANTHER" id="PTHR10073:SF12">
    <property type="entry name" value="DNA MISMATCH REPAIR PROTEIN MLH1"/>
    <property type="match status" value="1"/>
</dbReference>
<dbReference type="InterPro" id="IPR013507">
    <property type="entry name" value="DNA_mismatch_S5_2-like"/>
</dbReference>
<dbReference type="InterPro" id="IPR014721">
    <property type="entry name" value="Ribsml_uS5_D2-typ_fold_subgr"/>
</dbReference>
<gene>
    <name evidence="8" type="ORF">CBR_g11107</name>
</gene>
<dbReference type="Proteomes" id="UP000265515">
    <property type="component" value="Unassembled WGS sequence"/>
</dbReference>
<dbReference type="InterPro" id="IPR020568">
    <property type="entry name" value="Ribosomal_Su5_D2-typ_SF"/>
</dbReference>
<keyword evidence="9" id="KW-1185">Reference proteome</keyword>
<dbReference type="InterPro" id="IPR032189">
    <property type="entry name" value="Mlh1_C"/>
</dbReference>
<protein>
    <recommendedName>
        <fullName evidence="7">DNA mismatch repair protein S5 domain-containing protein</fullName>
    </recommendedName>
</protein>
<dbReference type="GO" id="GO:0032389">
    <property type="term" value="C:MutLalpha complex"/>
    <property type="evidence" value="ECO:0007669"/>
    <property type="project" value="TreeGrafter"/>
</dbReference>
<dbReference type="GO" id="GO:0030983">
    <property type="term" value="F:mismatched DNA binding"/>
    <property type="evidence" value="ECO:0007669"/>
    <property type="project" value="InterPro"/>
</dbReference>
<feature type="region of interest" description="Disordered" evidence="6">
    <location>
        <begin position="284"/>
        <end position="305"/>
    </location>
</feature>
<dbReference type="PANTHER" id="PTHR10073">
    <property type="entry name" value="DNA MISMATCH REPAIR PROTEIN MLH, PMS, MUTL"/>
    <property type="match status" value="1"/>
</dbReference>
<dbReference type="InterPro" id="IPR038973">
    <property type="entry name" value="MutL/Mlh/Pms-like"/>
</dbReference>
<dbReference type="GO" id="GO:0140664">
    <property type="term" value="F:ATP-dependent DNA damage sensor activity"/>
    <property type="evidence" value="ECO:0007669"/>
    <property type="project" value="InterPro"/>
</dbReference>
<dbReference type="NCBIfam" id="TIGR00585">
    <property type="entry name" value="mutl"/>
    <property type="match status" value="1"/>
</dbReference>
<accession>A0A388KQ41</accession>
<dbReference type="STRING" id="69332.A0A388KQ41"/>
<dbReference type="CDD" id="cd03483">
    <property type="entry name" value="MutL_Trans_MLH1"/>
    <property type="match status" value="1"/>
</dbReference>
<dbReference type="SUPFAM" id="SSF55874">
    <property type="entry name" value="ATPase domain of HSP90 chaperone/DNA topoisomerase II/histidine kinase"/>
    <property type="match status" value="1"/>
</dbReference>
<sequence>MAEWELPAQKMLRKPDPLQDLTTKNMYKSLLQPVDICAELRNQWAEGGGSLIACYKDGKLDPPEPRPCAAVKGTQILVENLFYNSATRKRAFKNPSEEYARMLDVITRYAIQKNNVGFSCKKFGESRADVHTVPTVSRIDTIRAVFGQSVARELIPLHVEVNDSSQCRFKLEGFVSSANYSAKKTTLILFINERLVECSALKKACEAVYAAILPKASKPFLYMSILMPPEDVDVNVHPTKREVSFLNQESLTESVQKAVEEKLLESNSSRTFYTQTVLPGACVRDSEGMEPSQKPPAGSQSQKQPVYKLVRSDEFNPAGRLHAFLQKGASKKDEGVANLAITRRAIRQRKNPSEGVDLTSVQEVLADMNQQVHQGLSEIVKHNSYVGIADDIFVLLQHKTKLYLANIVALSKELVYQQVFRRFAQFQSMRLSSPARLFDILMIALEEEEEAGRWDESDGPKDEIAKLNEDLLVCKAEMLQEYFGMDIDDEGYLHGLPVVLDQHTPDLNRLPQFILALGNNVDWDSEKECFETFAAALADFYCCHPFARQDSPMEDRTAEAAQSPHTRQKRQRVLGEDDQDDGCKTEQEIGVQGERADHSGDEEDNNTGPNNGACCRQPEEKGAVEEKGLEKREEECDGKEGRLRAGSDTLESTATRDWMIQHLWLPSIRLFLKPPAQMAQDGTFVQVACLEKLYKIFERC</sequence>
<dbReference type="Gene3D" id="3.30.565.10">
    <property type="entry name" value="Histidine kinase-like ATPase, C-terminal domain"/>
    <property type="match status" value="1"/>
</dbReference>
<dbReference type="InterPro" id="IPR002099">
    <property type="entry name" value="MutL/Mlh/PMS"/>
</dbReference>
<comment type="caution">
    <text evidence="8">The sequence shown here is derived from an EMBL/GenBank/DDBJ whole genome shotgun (WGS) entry which is preliminary data.</text>
</comment>
<evidence type="ECO:0000256" key="5">
    <source>
        <dbReference type="ARBA" id="ARBA00023242"/>
    </source>
</evidence>
<dbReference type="Gene3D" id="3.30.230.10">
    <property type="match status" value="1"/>
</dbReference>
<feature type="compositionally biased region" description="Basic and acidic residues" evidence="6">
    <location>
        <begin position="617"/>
        <end position="635"/>
    </location>
</feature>
<dbReference type="GO" id="GO:0016887">
    <property type="term" value="F:ATP hydrolysis activity"/>
    <property type="evidence" value="ECO:0007669"/>
    <property type="project" value="InterPro"/>
</dbReference>